<proteinExistence type="inferred from homology"/>
<feature type="compositionally biased region" description="Basic residues" evidence="4">
    <location>
        <begin position="619"/>
        <end position="632"/>
    </location>
</feature>
<dbReference type="InterPro" id="IPR057983">
    <property type="entry name" value="NAA35-like_N"/>
</dbReference>
<dbReference type="InterPro" id="IPR057982">
    <property type="entry name" value="TPR_NAA35"/>
</dbReference>
<gene>
    <name evidence="7" type="ORF">HBR001_LOCUS9519</name>
</gene>
<dbReference type="InterPro" id="IPR007244">
    <property type="entry name" value="Naa35_N"/>
</dbReference>
<feature type="compositionally biased region" description="Polar residues" evidence="4">
    <location>
        <begin position="259"/>
        <end position="270"/>
    </location>
</feature>
<feature type="region of interest" description="Disordered" evidence="4">
    <location>
        <begin position="607"/>
        <end position="632"/>
    </location>
</feature>
<protein>
    <submittedName>
        <fullName evidence="7">Uncharacterized protein</fullName>
    </submittedName>
</protein>
<keyword evidence="3" id="KW-0963">Cytoplasm</keyword>
<feature type="compositionally biased region" description="Basic residues" evidence="4">
    <location>
        <begin position="246"/>
        <end position="258"/>
    </location>
</feature>
<organism evidence="7 8">
    <name type="scientific">Hyaloperonospora brassicae</name>
    <name type="common">Brassica downy mildew</name>
    <name type="synonym">Peronospora brassicae</name>
    <dbReference type="NCBI Taxonomy" id="162125"/>
    <lineage>
        <taxon>Eukaryota</taxon>
        <taxon>Sar</taxon>
        <taxon>Stramenopiles</taxon>
        <taxon>Oomycota</taxon>
        <taxon>Peronosporomycetes</taxon>
        <taxon>Peronosporales</taxon>
        <taxon>Peronosporaceae</taxon>
        <taxon>Hyaloperonospora</taxon>
    </lineage>
</organism>
<feature type="domain" description="NAA35-like N-terminal" evidence="5">
    <location>
        <begin position="43"/>
        <end position="219"/>
    </location>
</feature>
<evidence type="ECO:0000259" key="6">
    <source>
        <dbReference type="Pfam" id="PF25789"/>
    </source>
</evidence>
<evidence type="ECO:0000313" key="7">
    <source>
        <dbReference type="EMBL" id="CAI5743521.1"/>
    </source>
</evidence>
<comment type="subcellular location">
    <subcellularLocation>
        <location evidence="1">Cytoplasm</location>
    </subcellularLocation>
</comment>
<keyword evidence="8" id="KW-1185">Reference proteome</keyword>
<evidence type="ECO:0000256" key="1">
    <source>
        <dbReference type="ARBA" id="ARBA00004496"/>
    </source>
</evidence>
<dbReference type="Proteomes" id="UP001162031">
    <property type="component" value="Unassembled WGS sequence"/>
</dbReference>
<feature type="region of interest" description="Disordered" evidence="4">
    <location>
        <begin position="246"/>
        <end position="276"/>
    </location>
</feature>
<dbReference type="Pfam" id="PF04112">
    <property type="entry name" value="Mak10"/>
    <property type="match status" value="1"/>
</dbReference>
<dbReference type="EMBL" id="CANTFL010001490">
    <property type="protein sequence ID" value="CAI5743521.1"/>
    <property type="molecule type" value="Genomic_DNA"/>
</dbReference>
<evidence type="ECO:0000256" key="3">
    <source>
        <dbReference type="ARBA" id="ARBA00022490"/>
    </source>
</evidence>
<name>A0AAV0V2X9_HYABA</name>
<dbReference type="PANTHER" id="PTHR21373:SF0">
    <property type="entry name" value="N-ALPHA-ACETYLTRANSFERASE 35, NATC AUXILIARY SUBUNIT"/>
    <property type="match status" value="1"/>
</dbReference>
<dbReference type="GO" id="GO:0031417">
    <property type="term" value="C:NatC complex"/>
    <property type="evidence" value="ECO:0007669"/>
    <property type="project" value="InterPro"/>
</dbReference>
<feature type="domain" description="NAA35-like TPR repeats" evidence="6">
    <location>
        <begin position="394"/>
        <end position="827"/>
    </location>
</feature>
<accession>A0AAV0V2X9</accession>
<dbReference type="Pfam" id="PF25789">
    <property type="entry name" value="TPR_NAA35"/>
    <property type="match status" value="1"/>
</dbReference>
<reference evidence="7" key="1">
    <citation type="submission" date="2022-12" db="EMBL/GenBank/DDBJ databases">
        <authorList>
            <person name="Webb A."/>
        </authorList>
    </citation>
    <scope>NUCLEOTIDE SEQUENCE</scope>
    <source>
        <strain evidence="7">Hp1</strain>
    </source>
</reference>
<feature type="compositionally biased region" description="Low complexity" evidence="4">
    <location>
        <begin position="609"/>
        <end position="618"/>
    </location>
</feature>
<comment type="similarity">
    <text evidence="2">Belongs to the MAK10 family.</text>
</comment>
<dbReference type="PANTHER" id="PTHR21373">
    <property type="entry name" value="GLUCOSE REPRESSIBLE PROTEIN MAK10"/>
    <property type="match status" value="1"/>
</dbReference>
<evidence type="ECO:0000259" key="5">
    <source>
        <dbReference type="Pfam" id="PF04112"/>
    </source>
</evidence>
<comment type="caution">
    <text evidence="7">The sequence shown here is derived from an EMBL/GenBank/DDBJ whole genome shotgun (WGS) entry which is preliminary data.</text>
</comment>
<sequence length="832" mass="93299">MSDSGEIREEIEAKLKLQYSPVDAGWRDVTQLISAAAKELKVGQLIHEDDFKLFDCMSALELMDPKMDSGMLVDGAPLQSVSARLENKSVLLEFSSARDVLATLDELFCCETGWLTGLPLAQSLLTSVYLHRDPLNALWSQLVSPLESVVATDADVRDVIESNVGDSAKDTLLLVMCAMILATLKTADLIRDAALRADIYEEEDFSPGSGFNAGVLTRVSVDTLDTVLQVTQERLEALVEQHKAVLPKKASKKKHNKRTSSVCSNSSKRPSPSGYEPLCPNPRVGALTCEAFIRRVRLRRELLATYAGLGRAENGLDLQHARDGFHRAHELVGELSTERLELDVECFSGKPIGFDSSISRFLLFGAPPRDIKVPSIDEALGQMKKVLEELVTGCSPTGWTCMEDLRIFLIEFSRQRPSIVARSYVLLFLYADSKVYGKYSFMDWLSAAMVMNGVPSVLLSTQEGVLYSSRCIETMYESLKVYLHNRSRQRARIEYLLDEWSILQAEAAAVDERFMMEMSIPKAANPRYFTAWTLEESVQLMTQYVVLGLELELYAPSEFGTAYWYLDYLEGSRLQNLNVTWTFVEKMSQLMPQRPATEQCKPKIVTPLASQASSATSKTSKKSKTKHKKHHNGVGAAIVESSDIMRQSVDCTRARFLREIKYTELMRSLMRAYFQLFNALEREGLVEAKSPMYSTFTIRFQHRFAPFQKLQYPAALTYVDFNENSDFSIYELDLIYKSVEECFKTARAHAEELLSDKEGFNTIATATGKKLVRGMELQALLKVSIANSVRLAQRRQTTGGGKSKKVAQGAATPIEFDFSTHPQFPVVVFPLS</sequence>
<dbReference type="AlphaFoldDB" id="A0AAV0V2X9"/>
<evidence type="ECO:0000313" key="8">
    <source>
        <dbReference type="Proteomes" id="UP001162031"/>
    </source>
</evidence>
<evidence type="ECO:0000256" key="2">
    <source>
        <dbReference type="ARBA" id="ARBA00006289"/>
    </source>
</evidence>
<evidence type="ECO:0000256" key="4">
    <source>
        <dbReference type="SAM" id="MobiDB-lite"/>
    </source>
</evidence>